<gene>
    <name evidence="3" type="ORF">NEF87_003288</name>
</gene>
<evidence type="ECO:0000259" key="2">
    <source>
        <dbReference type="Pfam" id="PF04389"/>
    </source>
</evidence>
<evidence type="ECO:0000313" key="3">
    <source>
        <dbReference type="EMBL" id="UYP47003.1"/>
    </source>
</evidence>
<sequence>MKVFTWGICRSRYSTYRPKKIKRKFWFNFMTQKTFLNSDYIEARSTHHQSVDPKNIIGVSKTDAQDALDLTQYIIDQTGPRLAGSKSCHKAAKMLKNELDDFCDQTYIEEFAVRPESFLGFTKLIAICYIISAICVLIGREGIYIAALSLFIGLLVALSQFIFYWKIFDIFYQKKKGFNVSGILEPAGEVRQQIILSGHHDSAFEFNFLKKKAQRWYSPRIFLGMIMFIVANVASYIWLIDHLIIGHEPSYVIAIKIAFIIGLLFVLPFYFFIGKKGTPGAGDNLIASTMAIKVGKMFAEERKHHVPLLTHTRLIILSNDAEEAGLRGANIYCKHHRKDLQSIPTFDFNLDSIYKLSELQFMSSDINGTIRLSKDMATECRIIAEEFGFHAKVTPIPFGGGGTDAAEFSKIGVESTTLISMSTDHNREGIVYHTMDDTVENIEPEAVEACLKIMARYIMKKEKEISKN</sequence>
<feature type="transmembrane region" description="Helical" evidence="1">
    <location>
        <begin position="221"/>
        <end position="239"/>
    </location>
</feature>
<organism evidence="3 4">
    <name type="scientific">Candidatus Lokiarchaeum ossiferum</name>
    <dbReference type="NCBI Taxonomy" id="2951803"/>
    <lineage>
        <taxon>Archaea</taxon>
        <taxon>Promethearchaeati</taxon>
        <taxon>Promethearchaeota</taxon>
        <taxon>Promethearchaeia</taxon>
        <taxon>Promethearchaeales</taxon>
        <taxon>Promethearchaeaceae</taxon>
        <taxon>Candidatus Lokiarchaeum</taxon>
    </lineage>
</organism>
<dbReference type="SUPFAM" id="SSF53187">
    <property type="entry name" value="Zn-dependent exopeptidases"/>
    <property type="match status" value="1"/>
</dbReference>
<dbReference type="Proteomes" id="UP001208689">
    <property type="component" value="Chromosome"/>
</dbReference>
<evidence type="ECO:0000313" key="4">
    <source>
        <dbReference type="Proteomes" id="UP001208689"/>
    </source>
</evidence>
<keyword evidence="1" id="KW-0472">Membrane</keyword>
<name>A0ABY6HU05_9ARCH</name>
<feature type="transmembrane region" description="Helical" evidence="1">
    <location>
        <begin position="251"/>
        <end position="273"/>
    </location>
</feature>
<feature type="transmembrane region" description="Helical" evidence="1">
    <location>
        <begin position="145"/>
        <end position="165"/>
    </location>
</feature>
<accession>A0ABY6HU05</accession>
<dbReference type="Pfam" id="PF04389">
    <property type="entry name" value="Peptidase_M28"/>
    <property type="match status" value="1"/>
</dbReference>
<keyword evidence="1" id="KW-0812">Transmembrane</keyword>
<dbReference type="Gene3D" id="3.40.630.10">
    <property type="entry name" value="Zn peptidases"/>
    <property type="match status" value="1"/>
</dbReference>
<keyword evidence="4" id="KW-1185">Reference proteome</keyword>
<feature type="transmembrane region" description="Helical" evidence="1">
    <location>
        <begin position="118"/>
        <end position="139"/>
    </location>
</feature>
<feature type="domain" description="Peptidase M28" evidence="2">
    <location>
        <begin position="278"/>
        <end position="457"/>
    </location>
</feature>
<proteinExistence type="predicted"/>
<dbReference type="EMBL" id="CP104013">
    <property type="protein sequence ID" value="UYP47003.1"/>
    <property type="molecule type" value="Genomic_DNA"/>
</dbReference>
<keyword evidence="1" id="KW-1133">Transmembrane helix</keyword>
<dbReference type="InterPro" id="IPR007484">
    <property type="entry name" value="Peptidase_M28"/>
</dbReference>
<protein>
    <recommendedName>
        <fullName evidence="2">Peptidase M28 domain-containing protein</fullName>
    </recommendedName>
</protein>
<evidence type="ECO:0000256" key="1">
    <source>
        <dbReference type="SAM" id="Phobius"/>
    </source>
</evidence>
<reference evidence="3" key="1">
    <citation type="submission" date="2022-09" db="EMBL/GenBank/DDBJ databases">
        <title>Actin cytoskeleton and complex cell architecture in an #Asgard archaeon.</title>
        <authorList>
            <person name="Ponce Toledo R.I."/>
            <person name="Schleper C."/>
            <person name="Rodrigues Oliveira T."/>
            <person name="Wollweber F."/>
            <person name="Xu J."/>
            <person name="Rittmann S."/>
            <person name="Klingl A."/>
            <person name="Pilhofer M."/>
        </authorList>
    </citation>
    <scope>NUCLEOTIDE SEQUENCE</scope>
    <source>
        <strain evidence="3">B-35</strain>
    </source>
</reference>